<evidence type="ECO:0000313" key="7">
    <source>
        <dbReference type="Proteomes" id="UP000261540"/>
    </source>
</evidence>
<dbReference type="PANTHER" id="PTHR19354">
    <property type="entry name" value="ZIPPER PUTATIVE TUMOR SUPPRESSOR 2 HOMOLOG-LIKE PROTEIN-RELATED"/>
    <property type="match status" value="1"/>
</dbReference>
<proteinExistence type="predicted"/>
<dbReference type="GeneTree" id="ENSGT00940000154078"/>
<feature type="coiled-coil region" evidence="4">
    <location>
        <begin position="272"/>
        <end position="299"/>
    </location>
</feature>
<dbReference type="GO" id="GO:0005737">
    <property type="term" value="C:cytoplasm"/>
    <property type="evidence" value="ECO:0007669"/>
    <property type="project" value="UniProtKB-SubCell"/>
</dbReference>
<feature type="compositionally biased region" description="Polar residues" evidence="5">
    <location>
        <begin position="49"/>
        <end position="58"/>
    </location>
</feature>
<dbReference type="GO" id="GO:0048814">
    <property type="term" value="P:regulation of dendrite morphogenesis"/>
    <property type="evidence" value="ECO:0007669"/>
    <property type="project" value="TreeGrafter"/>
</dbReference>
<feature type="region of interest" description="Disordered" evidence="5">
    <location>
        <begin position="209"/>
        <end position="257"/>
    </location>
</feature>
<evidence type="ECO:0000256" key="4">
    <source>
        <dbReference type="SAM" id="Coils"/>
    </source>
</evidence>
<dbReference type="Pfam" id="PF06818">
    <property type="entry name" value="Fez1"/>
    <property type="match status" value="1"/>
</dbReference>
<dbReference type="Ensembl" id="ENSPKIT00000034171.1">
    <property type="protein sequence ID" value="ENSPKIP00000010054.1"/>
    <property type="gene ID" value="ENSPKIG00000024916.1"/>
</dbReference>
<evidence type="ECO:0000256" key="1">
    <source>
        <dbReference type="ARBA" id="ARBA00004496"/>
    </source>
</evidence>
<sequence>MGSVSSLISGHSFHTKHCRATEYKPKRTSQPKRAARNLDGLLRYGFSHEPTSNPSKASHPSEKNEDFLYIKVSQKPRTPHQRQLQMEEQLEGPADMEASSCTPPQLVPMSGKLDKGIEKSLIRPTAFKPVIPRSSSASESHNVCHMANKRHSPSDRGKDTNEQRLDANSGTLSDSGRNSMSSLPTHSTNGSSHMDNFPSAVGVLTHLGGSAHSLGHTQQLSSSLGSKGTNSTGSKPPPHPAGEGTSPEKQDMFSESAGGCMRSPISMDESLIELLEQRLLERENELQELQVSFEEKEADTCKLFQEKQRYCTEEMEGLKQRCSSQLRQISQKALRAQQLLQLQVFQVQQEKQQLQEDLSQLTKEKDLMEVQLRTYESKQTQMTPTLEETQWEVCQKSGEISLLKQQLKDSQADVSNKLNEIVSLKATLKDTKIRMEALEQKIKEQEDAVRSKTVDLEVCKNELQRKKNEADLLRGKVGQLETDIQGMIQDMALAKELATGRGGIKSQPDIGEDVEALQRALEKLKEQLREERQQKEDMVSNFQLERQTWDGEKDKVIRYQKQLQYNYLQMHQRNQELEKVLRELTVELESRPEVDLDVQSADIHFEDIIATEI</sequence>
<dbReference type="Proteomes" id="UP000261540">
    <property type="component" value="Unplaced"/>
</dbReference>
<reference evidence="6" key="1">
    <citation type="submission" date="2025-05" db="UniProtKB">
        <authorList>
            <consortium name="Ensembl"/>
        </authorList>
    </citation>
    <scope>IDENTIFICATION</scope>
</reference>
<feature type="coiled-coil region" evidence="4">
    <location>
        <begin position="337"/>
        <end position="483"/>
    </location>
</feature>
<dbReference type="OrthoDB" id="10030037at2759"/>
<dbReference type="GO" id="GO:0048167">
    <property type="term" value="P:regulation of synaptic plasticity"/>
    <property type="evidence" value="ECO:0007669"/>
    <property type="project" value="TreeGrafter"/>
</dbReference>
<evidence type="ECO:0000313" key="6">
    <source>
        <dbReference type="Ensembl" id="ENSPKIP00000010056.1"/>
    </source>
</evidence>
<keyword evidence="2" id="KW-0963">Cytoplasm</keyword>
<keyword evidence="7" id="KW-1185">Reference proteome</keyword>
<evidence type="ECO:0000256" key="5">
    <source>
        <dbReference type="SAM" id="MobiDB-lite"/>
    </source>
</evidence>
<dbReference type="STRING" id="1676925.ENSPKIP00000010054"/>
<evidence type="ECO:0000256" key="2">
    <source>
        <dbReference type="ARBA" id="ARBA00022490"/>
    </source>
</evidence>
<dbReference type="AlphaFoldDB" id="A0A3B3QX93"/>
<feature type="compositionally biased region" description="Basic and acidic residues" evidence="5">
    <location>
        <begin position="152"/>
        <end position="165"/>
    </location>
</feature>
<evidence type="ECO:0000256" key="3">
    <source>
        <dbReference type="ARBA" id="ARBA00023054"/>
    </source>
</evidence>
<dbReference type="Ensembl" id="ENSPKIT00000034174.1">
    <property type="protein sequence ID" value="ENSPKIP00000010056.1"/>
    <property type="gene ID" value="ENSPKIG00000024916.1"/>
</dbReference>
<name>A0A3B3QX93_9TELE</name>
<feature type="compositionally biased region" description="Basic residues" evidence="5">
    <location>
        <begin position="26"/>
        <end position="35"/>
    </location>
</feature>
<feature type="compositionally biased region" description="Basic and acidic residues" evidence="5">
    <location>
        <begin position="59"/>
        <end position="68"/>
    </location>
</feature>
<feature type="compositionally biased region" description="Polar residues" evidence="5">
    <location>
        <begin position="166"/>
        <end position="194"/>
    </location>
</feature>
<feature type="region of interest" description="Disordered" evidence="5">
    <location>
        <begin position="1"/>
        <end position="111"/>
    </location>
</feature>
<feature type="compositionally biased region" description="Polar residues" evidence="5">
    <location>
        <begin position="215"/>
        <end position="234"/>
    </location>
</feature>
<organism evidence="6 7">
    <name type="scientific">Paramormyrops kingsleyae</name>
    <dbReference type="NCBI Taxonomy" id="1676925"/>
    <lineage>
        <taxon>Eukaryota</taxon>
        <taxon>Metazoa</taxon>
        <taxon>Chordata</taxon>
        <taxon>Craniata</taxon>
        <taxon>Vertebrata</taxon>
        <taxon>Euteleostomi</taxon>
        <taxon>Actinopterygii</taxon>
        <taxon>Neopterygii</taxon>
        <taxon>Teleostei</taxon>
        <taxon>Osteoglossocephala</taxon>
        <taxon>Osteoglossomorpha</taxon>
        <taxon>Osteoglossiformes</taxon>
        <taxon>Mormyridae</taxon>
        <taxon>Paramormyrops</taxon>
    </lineage>
</organism>
<protein>
    <submittedName>
        <fullName evidence="6">Leucine zipper tumor suppressor 1</fullName>
    </submittedName>
</protein>
<comment type="subcellular location">
    <subcellularLocation>
        <location evidence="1">Cytoplasm</location>
    </subcellularLocation>
</comment>
<keyword evidence="3 4" id="KW-0175">Coiled coil</keyword>
<accession>A0A3B3QX93</accession>
<feature type="coiled-coil region" evidence="4">
    <location>
        <begin position="507"/>
        <end position="587"/>
    </location>
</feature>
<feature type="region of interest" description="Disordered" evidence="5">
    <location>
        <begin position="128"/>
        <end position="197"/>
    </location>
</feature>
<dbReference type="PANTHER" id="PTHR19354:SF5">
    <property type="entry name" value="ZIPPER PUTATIVE TUMOR SUPPRESSOR 1-RELATED"/>
    <property type="match status" value="1"/>
</dbReference>
<dbReference type="GO" id="GO:0043197">
    <property type="term" value="C:dendritic spine"/>
    <property type="evidence" value="ECO:0007669"/>
    <property type="project" value="TreeGrafter"/>
</dbReference>
<dbReference type="InterPro" id="IPR045329">
    <property type="entry name" value="LZTS"/>
</dbReference>